<evidence type="ECO:0000256" key="1">
    <source>
        <dbReference type="SAM" id="MobiDB-lite"/>
    </source>
</evidence>
<reference evidence="2" key="1">
    <citation type="submission" date="2020-02" db="EMBL/GenBank/DDBJ databases">
        <authorList>
            <person name="Meier V. D."/>
        </authorList>
    </citation>
    <scope>NUCLEOTIDE SEQUENCE</scope>
    <source>
        <strain evidence="2">AVDCRST_MAG61</strain>
    </source>
</reference>
<feature type="compositionally biased region" description="Basic and acidic residues" evidence="1">
    <location>
        <begin position="13"/>
        <end position="32"/>
    </location>
</feature>
<sequence>APAPAAVHRRNRRPEGAGRRGRVEHPRPAEGRRRLHPGHAVAEPLGVPHRPGRRRGLLDPQVGDRAGLRAPQVPLGLHRQPDRRPVPVRVVRRVGPVVAQPRERELGVRRGGLHASARGQHQRRGHRRGRASHLRLPAGVRAGRRDPAL</sequence>
<feature type="compositionally biased region" description="Basic residues" evidence="1">
    <location>
        <begin position="120"/>
        <end position="133"/>
    </location>
</feature>
<feature type="region of interest" description="Disordered" evidence="1">
    <location>
        <begin position="102"/>
        <end position="149"/>
    </location>
</feature>
<dbReference type="EMBL" id="CADCTT010000112">
    <property type="protein sequence ID" value="CAA9297677.1"/>
    <property type="molecule type" value="Genomic_DNA"/>
</dbReference>
<feature type="non-terminal residue" evidence="2">
    <location>
        <position position="1"/>
    </location>
</feature>
<dbReference type="AlphaFoldDB" id="A0A6J4K7Q3"/>
<organism evidence="2">
    <name type="scientific">uncultured Friedmanniella sp</name>
    <dbReference type="NCBI Taxonomy" id="335381"/>
    <lineage>
        <taxon>Bacteria</taxon>
        <taxon>Bacillati</taxon>
        <taxon>Actinomycetota</taxon>
        <taxon>Actinomycetes</taxon>
        <taxon>Propionibacteriales</taxon>
        <taxon>Nocardioidaceae</taxon>
        <taxon>Friedmanniella</taxon>
        <taxon>environmental samples</taxon>
    </lineage>
</organism>
<evidence type="ECO:0000313" key="2">
    <source>
        <dbReference type="EMBL" id="CAA9297677.1"/>
    </source>
</evidence>
<gene>
    <name evidence="2" type="ORF">AVDCRST_MAG61-709</name>
</gene>
<protein>
    <submittedName>
        <fullName evidence="2">COGs COG3558</fullName>
    </submittedName>
</protein>
<name>A0A6J4K7Q3_9ACTN</name>
<feature type="region of interest" description="Disordered" evidence="1">
    <location>
        <begin position="1"/>
        <end position="88"/>
    </location>
</feature>
<accession>A0A6J4K7Q3</accession>
<feature type="non-terminal residue" evidence="2">
    <location>
        <position position="149"/>
    </location>
</feature>
<proteinExistence type="predicted"/>